<dbReference type="AlphaFoldDB" id="A0AAD1RGT0"/>
<proteinExistence type="predicted"/>
<sequence>MEWNYNCIQTCHRQRWRTDELCALLHGHYKSIKSDTAGTSPLDCRPPRTAGQQDLLRELQLPLIQMAWPNPMAFYTFFPGMNQPTPCPPKLEIPNARHPAIRTRPTCDERSGSRQGVKARGVGSTMKPACRGLNRGTTGKSPTPREGGGPHHETLLVGRDDMQTGAITTSTQRS</sequence>
<organism evidence="2 3">
    <name type="scientific">Pelobates cultripes</name>
    <name type="common">Western spadefoot toad</name>
    <dbReference type="NCBI Taxonomy" id="61616"/>
    <lineage>
        <taxon>Eukaryota</taxon>
        <taxon>Metazoa</taxon>
        <taxon>Chordata</taxon>
        <taxon>Craniata</taxon>
        <taxon>Vertebrata</taxon>
        <taxon>Euteleostomi</taxon>
        <taxon>Amphibia</taxon>
        <taxon>Batrachia</taxon>
        <taxon>Anura</taxon>
        <taxon>Pelobatoidea</taxon>
        <taxon>Pelobatidae</taxon>
        <taxon>Pelobates</taxon>
    </lineage>
</organism>
<keyword evidence="3" id="KW-1185">Reference proteome</keyword>
<evidence type="ECO:0000256" key="1">
    <source>
        <dbReference type="SAM" id="MobiDB-lite"/>
    </source>
</evidence>
<evidence type="ECO:0000313" key="3">
    <source>
        <dbReference type="Proteomes" id="UP001295444"/>
    </source>
</evidence>
<reference evidence="2" key="1">
    <citation type="submission" date="2022-03" db="EMBL/GenBank/DDBJ databases">
        <authorList>
            <person name="Alioto T."/>
            <person name="Alioto T."/>
            <person name="Gomez Garrido J."/>
        </authorList>
    </citation>
    <scope>NUCLEOTIDE SEQUENCE</scope>
</reference>
<gene>
    <name evidence="2" type="ORF">PECUL_23A034247</name>
</gene>
<feature type="compositionally biased region" description="Polar residues" evidence="1">
    <location>
        <begin position="165"/>
        <end position="174"/>
    </location>
</feature>
<name>A0AAD1RGT0_PELCU</name>
<evidence type="ECO:0000313" key="2">
    <source>
        <dbReference type="EMBL" id="CAH2250921.1"/>
    </source>
</evidence>
<dbReference type="EMBL" id="OW240913">
    <property type="protein sequence ID" value="CAH2250921.1"/>
    <property type="molecule type" value="Genomic_DNA"/>
</dbReference>
<accession>A0AAD1RGT0</accession>
<protein>
    <submittedName>
        <fullName evidence="2">Uncharacterized protein</fullName>
    </submittedName>
</protein>
<feature type="compositionally biased region" description="Basic and acidic residues" evidence="1">
    <location>
        <begin position="148"/>
        <end position="162"/>
    </location>
</feature>
<feature type="region of interest" description="Disordered" evidence="1">
    <location>
        <begin position="102"/>
        <end position="174"/>
    </location>
</feature>
<dbReference type="Proteomes" id="UP001295444">
    <property type="component" value="Chromosome 02"/>
</dbReference>